<keyword evidence="2" id="KW-0812">Transmembrane</keyword>
<evidence type="ECO:0000313" key="4">
    <source>
        <dbReference type="Proteomes" id="UP000711614"/>
    </source>
</evidence>
<name>A0ABS4YUA4_9MICC</name>
<protein>
    <submittedName>
        <fullName evidence="3">Uncharacterized protein</fullName>
    </submittedName>
</protein>
<organism evidence="3 4">
    <name type="scientific">Arthrobacter stackebrandtii</name>
    <dbReference type="NCBI Taxonomy" id="272161"/>
    <lineage>
        <taxon>Bacteria</taxon>
        <taxon>Bacillati</taxon>
        <taxon>Actinomycetota</taxon>
        <taxon>Actinomycetes</taxon>
        <taxon>Micrococcales</taxon>
        <taxon>Micrococcaceae</taxon>
        <taxon>Arthrobacter</taxon>
    </lineage>
</organism>
<dbReference type="EMBL" id="JAGIOI010000001">
    <property type="protein sequence ID" value="MBP2412339.1"/>
    <property type="molecule type" value="Genomic_DNA"/>
</dbReference>
<feature type="transmembrane region" description="Helical" evidence="2">
    <location>
        <begin position="197"/>
        <end position="217"/>
    </location>
</feature>
<dbReference type="Proteomes" id="UP000711614">
    <property type="component" value="Unassembled WGS sequence"/>
</dbReference>
<feature type="transmembrane region" description="Helical" evidence="2">
    <location>
        <begin position="91"/>
        <end position="115"/>
    </location>
</feature>
<gene>
    <name evidence="3" type="ORF">JOF48_001138</name>
</gene>
<reference evidence="3 4" key="1">
    <citation type="submission" date="2021-03" db="EMBL/GenBank/DDBJ databases">
        <title>Sequencing the genomes of 1000 actinobacteria strains.</title>
        <authorList>
            <person name="Klenk H.-P."/>
        </authorList>
    </citation>
    <scope>NUCLEOTIDE SEQUENCE [LARGE SCALE GENOMIC DNA]</scope>
    <source>
        <strain evidence="3 4">DSM 16005</strain>
    </source>
</reference>
<sequence>MSTPGEQPQERPASRPGSYGEIAPGVPRYGQYAPEGWQPPQPETRDASGQLPPAASYPGFKGAPQGPDGGLPGPADQHLAPPSKVLLASRLILAAGIMQAVSVVALLVVLFVPTIKASVVDVLRSAFASSPELAAMYSDPTMMDTVLFLAFVLSIAMTACYFWISRNVRKGAGWARTTSLVLAAISLLFLIPPNPVTVVQVLLGIIAVYLMFQAPAAEFFRARKDARDALKR</sequence>
<evidence type="ECO:0000313" key="3">
    <source>
        <dbReference type="EMBL" id="MBP2412339.1"/>
    </source>
</evidence>
<keyword evidence="4" id="KW-1185">Reference proteome</keyword>
<keyword evidence="2" id="KW-1133">Transmembrane helix</keyword>
<accession>A0ABS4YUA4</accession>
<evidence type="ECO:0000256" key="1">
    <source>
        <dbReference type="SAM" id="MobiDB-lite"/>
    </source>
</evidence>
<proteinExistence type="predicted"/>
<feature type="transmembrane region" description="Helical" evidence="2">
    <location>
        <begin position="146"/>
        <end position="164"/>
    </location>
</feature>
<keyword evidence="2" id="KW-0472">Membrane</keyword>
<dbReference type="RefSeq" id="WP_209678274.1">
    <property type="nucleotide sequence ID" value="NZ_JAGIOI010000001.1"/>
</dbReference>
<comment type="caution">
    <text evidence="3">The sequence shown here is derived from an EMBL/GenBank/DDBJ whole genome shotgun (WGS) entry which is preliminary data.</text>
</comment>
<feature type="transmembrane region" description="Helical" evidence="2">
    <location>
        <begin position="173"/>
        <end position="191"/>
    </location>
</feature>
<evidence type="ECO:0000256" key="2">
    <source>
        <dbReference type="SAM" id="Phobius"/>
    </source>
</evidence>
<feature type="region of interest" description="Disordered" evidence="1">
    <location>
        <begin position="1"/>
        <end position="77"/>
    </location>
</feature>